<comment type="subcellular location">
    <subcellularLocation>
        <location evidence="1">Membrane</location>
        <topology evidence="1">Multi-pass membrane protein</topology>
    </subcellularLocation>
</comment>
<evidence type="ECO:0000256" key="7">
    <source>
        <dbReference type="SAM" id="Phobius"/>
    </source>
</evidence>
<feature type="transmembrane region" description="Helical" evidence="7">
    <location>
        <begin position="357"/>
        <end position="374"/>
    </location>
</feature>
<name>A0A177F2M7_9EURO</name>
<keyword evidence="4 7" id="KW-1133">Transmembrane helix</keyword>
<dbReference type="InterPro" id="IPR011701">
    <property type="entry name" value="MFS"/>
</dbReference>
<feature type="region of interest" description="Disordered" evidence="6">
    <location>
        <begin position="1"/>
        <end position="22"/>
    </location>
</feature>
<dbReference type="InterPro" id="IPR020846">
    <property type="entry name" value="MFS_dom"/>
</dbReference>
<evidence type="ECO:0000256" key="3">
    <source>
        <dbReference type="ARBA" id="ARBA00022692"/>
    </source>
</evidence>
<dbReference type="AlphaFoldDB" id="A0A177F2M7"/>
<dbReference type="PANTHER" id="PTHR43791">
    <property type="entry name" value="PERMEASE-RELATED"/>
    <property type="match status" value="1"/>
</dbReference>
<dbReference type="EMBL" id="LVKK01000054">
    <property type="protein sequence ID" value="OAG38587.1"/>
    <property type="molecule type" value="Genomic_DNA"/>
</dbReference>
<feature type="transmembrane region" description="Helical" evidence="7">
    <location>
        <begin position="155"/>
        <end position="174"/>
    </location>
</feature>
<feature type="transmembrane region" description="Helical" evidence="7">
    <location>
        <begin position="219"/>
        <end position="239"/>
    </location>
</feature>
<dbReference type="Pfam" id="PF07690">
    <property type="entry name" value="MFS_1"/>
    <property type="match status" value="1"/>
</dbReference>
<gene>
    <name evidence="9" type="ORF">AYO21_07247</name>
</gene>
<dbReference type="GO" id="GO:0016020">
    <property type="term" value="C:membrane"/>
    <property type="evidence" value="ECO:0007669"/>
    <property type="project" value="UniProtKB-SubCell"/>
</dbReference>
<dbReference type="InterPro" id="IPR036259">
    <property type="entry name" value="MFS_trans_sf"/>
</dbReference>
<feature type="transmembrane region" description="Helical" evidence="7">
    <location>
        <begin position="97"/>
        <end position="118"/>
    </location>
</feature>
<reference evidence="9 10" key="1">
    <citation type="submission" date="2016-03" db="EMBL/GenBank/DDBJ databases">
        <title>Draft genome sequence of the Fonsecaea monophora CBS 269.37.</title>
        <authorList>
            <person name="Bombassaro A."/>
            <person name="Vinicius W.A."/>
            <person name="De Hoog S."/>
            <person name="Sun J."/>
            <person name="Souza E.M."/>
            <person name="Raittz R.T."/>
            <person name="Costa F."/>
            <person name="Leao A.C."/>
            <person name="Tadra-Sfeir M.Z."/>
            <person name="Baura V."/>
            <person name="Balsanelli E."/>
            <person name="Pedrosa F.O."/>
            <person name="Moreno L.F."/>
            <person name="Steffens M.B."/>
            <person name="Xi L."/>
            <person name="Bocca A.L."/>
            <person name="Felipe M.S."/>
            <person name="Teixeira M."/>
            <person name="Telles Filho F.Q."/>
            <person name="Azevedo C.M."/>
            <person name="Gomes R."/>
            <person name="Vicente V.A."/>
        </authorList>
    </citation>
    <scope>NUCLEOTIDE SEQUENCE [LARGE SCALE GENOMIC DNA]</scope>
    <source>
        <strain evidence="9 10">CBS 269.37</strain>
    </source>
</reference>
<dbReference type="PROSITE" id="PS50850">
    <property type="entry name" value="MFS"/>
    <property type="match status" value="1"/>
</dbReference>
<dbReference type="Proteomes" id="UP000077002">
    <property type="component" value="Unassembled WGS sequence"/>
</dbReference>
<proteinExistence type="predicted"/>
<evidence type="ECO:0000259" key="8">
    <source>
        <dbReference type="PROSITE" id="PS50850"/>
    </source>
</evidence>
<dbReference type="FunFam" id="1.20.1250.20:FF:000013">
    <property type="entry name" value="MFS general substrate transporter"/>
    <property type="match status" value="1"/>
</dbReference>
<feature type="transmembrane region" description="Helical" evidence="7">
    <location>
        <begin position="323"/>
        <end position="345"/>
    </location>
</feature>
<dbReference type="GO" id="GO:0022857">
    <property type="term" value="F:transmembrane transporter activity"/>
    <property type="evidence" value="ECO:0007669"/>
    <property type="project" value="InterPro"/>
</dbReference>
<feature type="transmembrane region" description="Helical" evidence="7">
    <location>
        <begin position="419"/>
        <end position="438"/>
    </location>
</feature>
<dbReference type="RefSeq" id="XP_022510539.1">
    <property type="nucleotide sequence ID" value="XM_022657204.1"/>
</dbReference>
<feature type="transmembrane region" description="Helical" evidence="7">
    <location>
        <begin position="186"/>
        <end position="207"/>
    </location>
</feature>
<keyword evidence="3 7" id="KW-0812">Transmembrane</keyword>
<evidence type="ECO:0000313" key="9">
    <source>
        <dbReference type="EMBL" id="OAG38587.1"/>
    </source>
</evidence>
<dbReference type="Gene3D" id="1.20.1250.20">
    <property type="entry name" value="MFS general substrate transporter like domains"/>
    <property type="match status" value="2"/>
</dbReference>
<comment type="caution">
    <text evidence="9">The sequence shown here is derived from an EMBL/GenBank/DDBJ whole genome shotgun (WGS) entry which is preliminary data.</text>
</comment>
<feature type="transmembrane region" description="Helical" evidence="7">
    <location>
        <begin position="59"/>
        <end position="77"/>
    </location>
</feature>
<dbReference type="OrthoDB" id="2985014at2759"/>
<accession>A0A177F2M7</accession>
<feature type="compositionally biased region" description="Low complexity" evidence="6">
    <location>
        <begin position="1"/>
        <end position="11"/>
    </location>
</feature>
<evidence type="ECO:0000256" key="2">
    <source>
        <dbReference type="ARBA" id="ARBA00022448"/>
    </source>
</evidence>
<feature type="compositionally biased region" description="Basic and acidic residues" evidence="6">
    <location>
        <begin position="12"/>
        <end position="22"/>
    </location>
</feature>
<evidence type="ECO:0000256" key="6">
    <source>
        <dbReference type="SAM" id="MobiDB-lite"/>
    </source>
</evidence>
<feature type="transmembrane region" description="Helical" evidence="7">
    <location>
        <begin position="386"/>
        <end position="407"/>
    </location>
</feature>
<evidence type="ECO:0000256" key="4">
    <source>
        <dbReference type="ARBA" id="ARBA00022989"/>
    </source>
</evidence>
<dbReference type="FunFam" id="1.20.1250.20:FF:000018">
    <property type="entry name" value="MFS transporter permease"/>
    <property type="match status" value="1"/>
</dbReference>
<dbReference type="SUPFAM" id="SSF103473">
    <property type="entry name" value="MFS general substrate transporter"/>
    <property type="match status" value="1"/>
</dbReference>
<dbReference type="PANTHER" id="PTHR43791:SF5">
    <property type="entry name" value="MAJOR FACILITATOR SUPERFAMILY (MFS) PROFILE DOMAIN-CONTAINING PROTEIN"/>
    <property type="match status" value="1"/>
</dbReference>
<protein>
    <recommendedName>
        <fullName evidence="8">Major facilitator superfamily (MFS) profile domain-containing protein</fullName>
    </recommendedName>
</protein>
<dbReference type="GeneID" id="34602403"/>
<keyword evidence="10" id="KW-1185">Reference proteome</keyword>
<keyword evidence="2" id="KW-0813">Transport</keyword>
<evidence type="ECO:0000313" key="10">
    <source>
        <dbReference type="Proteomes" id="UP000077002"/>
    </source>
</evidence>
<sequence length="516" mass="57020">MDTTATTTTTTHRGDKPHGDTPVAIHEEDLKVSIKSLELLEEPDPEIDGRIRHKFDRHILPWLFAIWLFSFLDRSSIGNANIAGISQDLKLVGTQYNLALMLFYIPYILVDIPSNWIVKYCRAGFYLPALITGWGLVCTFTGFTKSLGGLIAGRLLLGFFEGGLVPGILIYLAMFYRRSEMAYRIGLFYCAAPLSSAFGGLLASGLAKIEVGSYQKWPWIFFVEGSATVLVGITAAMFLPDSITHAKFLTPEERVVAHRRVYGDARAANGMATVEQEKFSWHWVRIALFCPLPWLTSVAYMMIIVPLYAYALFLPTIVHSLGYTSTIAQLLTAPPNVLGFFSVLLVTRLSDKAGMRAPFMVAGGILVATGYSMLLGSDLPGVKYGATFVIAIGLYPASPLCLAWLSNNAAPHYVRATSSGLQLGVGNCAAFIATYSYLAKDADPKADNVTKKSPEYTMGHSINIGAAILFCIMTTSTMLYCRWENRQREQGARDWRLTQQDPTRLGHLHPDFRYTL</sequence>
<feature type="transmembrane region" description="Helical" evidence="7">
    <location>
        <begin position="125"/>
        <end position="143"/>
    </location>
</feature>
<feature type="transmembrane region" description="Helical" evidence="7">
    <location>
        <begin position="286"/>
        <end position="311"/>
    </location>
</feature>
<keyword evidence="5 7" id="KW-0472">Membrane</keyword>
<organism evidence="9 10">
    <name type="scientific">Fonsecaea monophora</name>
    <dbReference type="NCBI Taxonomy" id="254056"/>
    <lineage>
        <taxon>Eukaryota</taxon>
        <taxon>Fungi</taxon>
        <taxon>Dikarya</taxon>
        <taxon>Ascomycota</taxon>
        <taxon>Pezizomycotina</taxon>
        <taxon>Eurotiomycetes</taxon>
        <taxon>Chaetothyriomycetidae</taxon>
        <taxon>Chaetothyriales</taxon>
        <taxon>Herpotrichiellaceae</taxon>
        <taxon>Fonsecaea</taxon>
    </lineage>
</organism>
<evidence type="ECO:0000256" key="1">
    <source>
        <dbReference type="ARBA" id="ARBA00004141"/>
    </source>
</evidence>
<feature type="domain" description="Major facilitator superfamily (MFS) profile" evidence="8">
    <location>
        <begin position="59"/>
        <end position="478"/>
    </location>
</feature>
<feature type="transmembrane region" description="Helical" evidence="7">
    <location>
        <begin position="458"/>
        <end position="481"/>
    </location>
</feature>
<evidence type="ECO:0000256" key="5">
    <source>
        <dbReference type="ARBA" id="ARBA00023136"/>
    </source>
</evidence>